<name>A0A9Q4GH48_9EURY</name>
<dbReference type="PANTHER" id="PTHR41910:SF1">
    <property type="entry name" value="SUCCINATE DEHYDROGENASE HYDROPHOBIC MEMBRANE ANCHOR SUBUNIT"/>
    <property type="match status" value="1"/>
</dbReference>
<keyword evidence="7 8" id="KW-0472">Membrane</keyword>
<dbReference type="GO" id="GO:0016020">
    <property type="term" value="C:membrane"/>
    <property type="evidence" value="ECO:0007669"/>
    <property type="project" value="UniProtKB-SubCell"/>
</dbReference>
<evidence type="ECO:0000256" key="1">
    <source>
        <dbReference type="ARBA" id="ARBA00004370"/>
    </source>
</evidence>
<keyword evidence="6" id="KW-0408">Iron</keyword>
<gene>
    <name evidence="9" type="primary">sdhC</name>
    <name evidence="9" type="ORF">EGH25_03590</name>
</gene>
<proteinExistence type="predicted"/>
<dbReference type="InterPro" id="IPR034804">
    <property type="entry name" value="SQR/QFR_C/D"/>
</dbReference>
<keyword evidence="2" id="KW-0349">Heme</keyword>
<comment type="subcellular location">
    <subcellularLocation>
        <location evidence="1">Membrane</location>
    </subcellularLocation>
</comment>
<dbReference type="Pfam" id="PF01127">
    <property type="entry name" value="Sdh_cyt"/>
    <property type="match status" value="1"/>
</dbReference>
<dbReference type="RefSeq" id="WP_266086280.1">
    <property type="nucleotide sequence ID" value="NZ_RKLV01000003.1"/>
</dbReference>
<keyword evidence="10" id="KW-1185">Reference proteome</keyword>
<evidence type="ECO:0000256" key="7">
    <source>
        <dbReference type="ARBA" id="ARBA00023136"/>
    </source>
</evidence>
<keyword evidence="5 8" id="KW-1133">Transmembrane helix</keyword>
<evidence type="ECO:0000256" key="4">
    <source>
        <dbReference type="ARBA" id="ARBA00022723"/>
    </source>
</evidence>
<sequence length="136" mass="15722">MSQDRRVDSYDRGRIEDVGRWKDWAKHKPGMWAFYLHRFTGLVLSFYLVMHLTVLGTGFWLGHTEYTEIIHGLESLFIVKLLEVGLFAAFVFHALNGVRIVMFDMTIGLDVQEQLFYLSIALSFAVVMVGVPFFLL</sequence>
<feature type="transmembrane region" description="Helical" evidence="8">
    <location>
        <begin position="39"/>
        <end position="61"/>
    </location>
</feature>
<dbReference type="NCBIfam" id="TIGR02970">
    <property type="entry name" value="succ_dehyd_cytB"/>
    <property type="match status" value="1"/>
</dbReference>
<dbReference type="InterPro" id="IPR014314">
    <property type="entry name" value="Succ_DH_cytb556"/>
</dbReference>
<dbReference type="SUPFAM" id="SSF81343">
    <property type="entry name" value="Fumarate reductase respiratory complex transmembrane subunits"/>
    <property type="match status" value="1"/>
</dbReference>
<evidence type="ECO:0000256" key="6">
    <source>
        <dbReference type="ARBA" id="ARBA00023004"/>
    </source>
</evidence>
<dbReference type="AlphaFoldDB" id="A0A9Q4GH48"/>
<evidence type="ECO:0000313" key="9">
    <source>
        <dbReference type="EMBL" id="MCX2818435.1"/>
    </source>
</evidence>
<feature type="transmembrane region" description="Helical" evidence="8">
    <location>
        <begin position="115"/>
        <end position="135"/>
    </location>
</feature>
<feature type="transmembrane region" description="Helical" evidence="8">
    <location>
        <begin position="73"/>
        <end position="95"/>
    </location>
</feature>
<keyword evidence="4" id="KW-0479">Metal-binding</keyword>
<evidence type="ECO:0000256" key="2">
    <source>
        <dbReference type="ARBA" id="ARBA00022617"/>
    </source>
</evidence>
<dbReference type="InterPro" id="IPR000701">
    <property type="entry name" value="SuccDH_FuR_B_TM-su"/>
</dbReference>
<dbReference type="GO" id="GO:0006099">
    <property type="term" value="P:tricarboxylic acid cycle"/>
    <property type="evidence" value="ECO:0007669"/>
    <property type="project" value="InterPro"/>
</dbReference>
<dbReference type="Proteomes" id="UP001149411">
    <property type="component" value="Unassembled WGS sequence"/>
</dbReference>
<dbReference type="EMBL" id="RKLV01000003">
    <property type="protein sequence ID" value="MCX2818435.1"/>
    <property type="molecule type" value="Genomic_DNA"/>
</dbReference>
<dbReference type="Gene3D" id="1.20.1300.10">
    <property type="entry name" value="Fumarate reductase/succinate dehydrogenase, transmembrane subunit"/>
    <property type="match status" value="1"/>
</dbReference>
<comment type="caution">
    <text evidence="9">The sequence shown here is derived from an EMBL/GenBank/DDBJ whole genome shotgun (WGS) entry which is preliminary data.</text>
</comment>
<evidence type="ECO:0000256" key="5">
    <source>
        <dbReference type="ARBA" id="ARBA00022989"/>
    </source>
</evidence>
<evidence type="ECO:0000256" key="8">
    <source>
        <dbReference type="SAM" id="Phobius"/>
    </source>
</evidence>
<accession>A0A9Q4GH48</accession>
<protein>
    <submittedName>
        <fullName evidence="9">Succinate dehydrogenase, cytochrome b556 subunit</fullName>
    </submittedName>
</protein>
<organism evidence="9 10">
    <name type="scientific">Halorutilus salinus</name>
    <dbReference type="NCBI Taxonomy" id="2487751"/>
    <lineage>
        <taxon>Archaea</taxon>
        <taxon>Methanobacteriati</taxon>
        <taxon>Methanobacteriota</taxon>
        <taxon>Stenosarchaea group</taxon>
        <taxon>Halobacteria</taxon>
        <taxon>Halorutilales</taxon>
        <taxon>Halorutilaceae</taxon>
        <taxon>Halorutilus</taxon>
    </lineage>
</organism>
<dbReference type="PANTHER" id="PTHR41910">
    <property type="entry name" value="SUCCINATE DEHYDROGENASE 2 MEMBRANE SUBUNIT SDHC"/>
    <property type="match status" value="1"/>
</dbReference>
<dbReference type="GO" id="GO:0009055">
    <property type="term" value="F:electron transfer activity"/>
    <property type="evidence" value="ECO:0007669"/>
    <property type="project" value="InterPro"/>
</dbReference>
<evidence type="ECO:0000256" key="3">
    <source>
        <dbReference type="ARBA" id="ARBA00022692"/>
    </source>
</evidence>
<evidence type="ECO:0000313" key="10">
    <source>
        <dbReference type="Proteomes" id="UP001149411"/>
    </source>
</evidence>
<dbReference type="GO" id="GO:0046872">
    <property type="term" value="F:metal ion binding"/>
    <property type="evidence" value="ECO:0007669"/>
    <property type="project" value="UniProtKB-KW"/>
</dbReference>
<keyword evidence="3 8" id="KW-0812">Transmembrane</keyword>
<reference evidence="9" key="1">
    <citation type="submission" date="2022-09" db="EMBL/GenBank/DDBJ databases">
        <title>Haloadaptaus new haloarchaeum isolated from saline soil.</title>
        <authorList>
            <person name="Duran-Viseras A."/>
            <person name="Sanchez-Porro C."/>
            <person name="Ventosa A."/>
        </authorList>
    </citation>
    <scope>NUCLEOTIDE SEQUENCE</scope>
    <source>
        <strain evidence="9">F3-133</strain>
    </source>
</reference>
<dbReference type="InterPro" id="IPR039023">
    <property type="entry name" value="SdhC_prok"/>
</dbReference>